<dbReference type="GO" id="GO:0006446">
    <property type="term" value="P:regulation of translational initiation"/>
    <property type="evidence" value="ECO:0007669"/>
    <property type="project" value="EnsemblFungi"/>
</dbReference>
<dbReference type="SUPFAM" id="SSF53448">
    <property type="entry name" value="Nucleotide-diphospho-sugar transferases"/>
    <property type="match status" value="1"/>
</dbReference>
<dbReference type="Gene3D" id="2.160.10.10">
    <property type="entry name" value="Hexapeptide repeat proteins"/>
    <property type="match status" value="1"/>
</dbReference>
<dbReference type="InterPro" id="IPR056764">
    <property type="entry name" value="LbH_EIF2B3/5"/>
</dbReference>
<reference evidence="11" key="1">
    <citation type="submission" date="2016-05" db="EMBL/GenBank/DDBJ databases">
        <title>Comparative genomics of biotechnologically important yeasts.</title>
        <authorList>
            <consortium name="DOE Joint Genome Institute"/>
            <person name="Riley R."/>
            <person name="Haridas S."/>
            <person name="Wolfe K.H."/>
            <person name="Lopes M.R."/>
            <person name="Hittinger C.T."/>
            <person name="Goker M."/>
            <person name="Salamov A."/>
            <person name="Wisecaver J."/>
            <person name="Long T.M."/>
            <person name="Aerts A.L."/>
            <person name="Barry K."/>
            <person name="Choi C."/>
            <person name="Clum A."/>
            <person name="Coughlan A.Y."/>
            <person name="Deshpande S."/>
            <person name="Douglass A.P."/>
            <person name="Hanson S.J."/>
            <person name="Klenk H.-P."/>
            <person name="Labutti K."/>
            <person name="Lapidus A."/>
            <person name="Lindquist E."/>
            <person name="Lipzen A."/>
            <person name="Meier-Kolthoff J.P."/>
            <person name="Ohm R.A."/>
            <person name="Otillar R.P."/>
            <person name="Pangilinan J."/>
            <person name="Peng Y."/>
            <person name="Rokas A."/>
            <person name="Rosa C.A."/>
            <person name="Scheuner C."/>
            <person name="Sibirny A.A."/>
            <person name="Slot J.C."/>
            <person name="Stielow J.B."/>
            <person name="Sun H."/>
            <person name="Kurtzman C.P."/>
            <person name="Blackwell M."/>
            <person name="Grigoriev I.V."/>
            <person name="Jeffries T.W."/>
        </authorList>
    </citation>
    <scope>NUCLEOTIDE SEQUENCE [LARGE SCALE GENOMIC DNA]</scope>
    <source>
        <strain evidence="11">NRRL Y-1933</strain>
    </source>
</reference>
<gene>
    <name evidence="10" type="ORF">HYPBUDRAFT_151357</name>
</gene>
<dbReference type="GO" id="GO:0003743">
    <property type="term" value="F:translation initiation factor activity"/>
    <property type="evidence" value="ECO:0007669"/>
    <property type="project" value="UniProtKB-KW"/>
</dbReference>
<keyword evidence="11" id="KW-1185">Reference proteome</keyword>
<evidence type="ECO:0000256" key="3">
    <source>
        <dbReference type="ARBA" id="ARBA00022490"/>
    </source>
</evidence>
<keyword evidence="5" id="KW-0648">Protein biosynthesis</keyword>
<keyword evidence="4" id="KW-0396">Initiation factor</keyword>
<evidence type="ECO:0000313" key="11">
    <source>
        <dbReference type="Proteomes" id="UP000095085"/>
    </source>
</evidence>
<dbReference type="GO" id="GO:0005085">
    <property type="term" value="F:guanyl-nucleotide exchange factor activity"/>
    <property type="evidence" value="ECO:0007669"/>
    <property type="project" value="EnsemblFungi"/>
</dbReference>
<evidence type="ECO:0000256" key="7">
    <source>
        <dbReference type="ARBA" id="ARBA00044229"/>
    </source>
</evidence>
<dbReference type="STRING" id="984485.A0A1E4RR74"/>
<comment type="subunit">
    <text evidence="8">Component of the translation initiation factor 2B (eIF2B) complex which is a heterodecamer of two sets of five different subunits: alpha, beta, gamma, delta and epsilon. Subunits alpha, beta and delta comprise a regulatory subcomplex and subunits epsilon and gamma comprise a catalytic subcomplex. Within the complex, the hexameric regulatory complex resides at the center, with the two heterodimeric catalytic subcomplexes bound on opposite sides.</text>
</comment>
<sequence>MFEYVLDWCEKAFFPKITLVTDEESYEEMNSALENYKLAKTNKKKIESEAEIVGSTEEVFQYATSIDIVSNIASSSGEILSYLKNSNKLQGFENFVILPCDFITNLPPQVLIEAYRNKSDQDIGLAVHYKNSLDIEDKKNTIFPKNYTVYTELEDGQQQLLDIYSKEDTDFHKALKLRTQMSWRYPNSTVGTKLLNSSIYFGSCKQIFEIFERNQLKFSEQYFRTRTISKIFRDLARRSWRHSSLKESISFLIVPQQATFFRSNNLPVLMEANRYFMKLQAQAKGQQAAKEKPIANVGNDSLIGAETELGEKTNVKRTVVGPNCWIGKRVKLTGCLILNDVRIEDDVQLENCIIGHHVIIQPKAKLINCNVESTYQVSKGTQAKGDTLLCFTLEGLVDQNADASDLSLEAVSSTEGDESDLDDDFDDEYVDNADGLFAY</sequence>
<comment type="similarity">
    <text evidence="2">Belongs to the eIF-2B gamma/epsilon subunits family.</text>
</comment>
<comment type="subcellular location">
    <subcellularLocation>
        <location evidence="1">Cytoplasm</location>
        <location evidence="1">Cytosol</location>
    </subcellularLocation>
</comment>
<dbReference type="GeneID" id="30995006"/>
<dbReference type="GO" id="GO:0005829">
    <property type="term" value="C:cytosol"/>
    <property type="evidence" value="ECO:0007669"/>
    <property type="project" value="UniProtKB-SubCell"/>
</dbReference>
<dbReference type="GO" id="GO:0005851">
    <property type="term" value="C:eukaryotic translation initiation factor 2B complex"/>
    <property type="evidence" value="ECO:0007669"/>
    <property type="project" value="EnsemblFungi"/>
</dbReference>
<evidence type="ECO:0000256" key="1">
    <source>
        <dbReference type="ARBA" id="ARBA00004514"/>
    </source>
</evidence>
<evidence type="ECO:0000256" key="8">
    <source>
        <dbReference type="ARBA" id="ARBA00046432"/>
    </source>
</evidence>
<feature type="domain" description="EIF2B subunit epsilon/gamma LbH" evidence="9">
    <location>
        <begin position="295"/>
        <end position="368"/>
    </location>
</feature>
<evidence type="ECO:0000256" key="2">
    <source>
        <dbReference type="ARBA" id="ARBA00007878"/>
    </source>
</evidence>
<dbReference type="CDD" id="cd04652">
    <property type="entry name" value="LbH_eIF2B_gamma_C"/>
    <property type="match status" value="1"/>
</dbReference>
<dbReference type="Gene3D" id="3.90.550.10">
    <property type="entry name" value="Spore Coat Polysaccharide Biosynthesis Protein SpsA, Chain A"/>
    <property type="match status" value="1"/>
</dbReference>
<dbReference type="InterPro" id="IPR051960">
    <property type="entry name" value="eIF2B_gamma"/>
</dbReference>
<evidence type="ECO:0000256" key="5">
    <source>
        <dbReference type="ARBA" id="ARBA00022917"/>
    </source>
</evidence>
<dbReference type="GO" id="GO:0002183">
    <property type="term" value="P:cytoplasmic translational initiation"/>
    <property type="evidence" value="ECO:0007669"/>
    <property type="project" value="TreeGrafter"/>
</dbReference>
<organism evidence="10 11">
    <name type="scientific">Hyphopichia burtonii NRRL Y-1933</name>
    <dbReference type="NCBI Taxonomy" id="984485"/>
    <lineage>
        <taxon>Eukaryota</taxon>
        <taxon>Fungi</taxon>
        <taxon>Dikarya</taxon>
        <taxon>Ascomycota</taxon>
        <taxon>Saccharomycotina</taxon>
        <taxon>Pichiomycetes</taxon>
        <taxon>Debaryomycetaceae</taxon>
        <taxon>Hyphopichia</taxon>
    </lineage>
</organism>
<evidence type="ECO:0000259" key="9">
    <source>
        <dbReference type="Pfam" id="PF25084"/>
    </source>
</evidence>
<dbReference type="Pfam" id="PF25084">
    <property type="entry name" value="LbH_EIF2B"/>
    <property type="match status" value="1"/>
</dbReference>
<name>A0A1E4RR74_9ASCO</name>
<dbReference type="PANTHER" id="PTHR45989">
    <property type="entry name" value="TRANSLATION INITIATION FACTOR EIF-2B SUBUNIT GAMMA"/>
    <property type="match status" value="1"/>
</dbReference>
<dbReference type="AlphaFoldDB" id="A0A1E4RR74"/>
<dbReference type="EMBL" id="KV454538">
    <property type="protein sequence ID" value="ODV69711.1"/>
    <property type="molecule type" value="Genomic_DNA"/>
</dbReference>
<protein>
    <recommendedName>
        <fullName evidence="6">Translation initiation factor eIF2B subunit gamma</fullName>
    </recommendedName>
    <alternativeName>
        <fullName evidence="7">eIF2B GDP-GTP exchange factor subunit gamma</fullName>
    </alternativeName>
</protein>
<dbReference type="Proteomes" id="UP000095085">
    <property type="component" value="Unassembled WGS sequence"/>
</dbReference>
<accession>A0A1E4RR74</accession>
<evidence type="ECO:0000256" key="6">
    <source>
        <dbReference type="ARBA" id="ARBA00044196"/>
    </source>
</evidence>
<proteinExistence type="inferred from homology"/>
<dbReference type="GO" id="GO:1903574">
    <property type="term" value="P:negative regulation of cellular response to amino acid starvation"/>
    <property type="evidence" value="ECO:0007669"/>
    <property type="project" value="EnsemblFungi"/>
</dbReference>
<evidence type="ECO:0000256" key="4">
    <source>
        <dbReference type="ARBA" id="ARBA00022540"/>
    </source>
</evidence>
<dbReference type="RefSeq" id="XP_020078778.1">
    <property type="nucleotide sequence ID" value="XM_020220456.1"/>
</dbReference>
<dbReference type="OrthoDB" id="10250549at2759"/>
<keyword evidence="3" id="KW-0963">Cytoplasm</keyword>
<dbReference type="InterPro" id="IPR029044">
    <property type="entry name" value="Nucleotide-diphossugar_trans"/>
</dbReference>
<evidence type="ECO:0000313" key="10">
    <source>
        <dbReference type="EMBL" id="ODV69711.1"/>
    </source>
</evidence>
<dbReference type="PANTHER" id="PTHR45989:SF1">
    <property type="entry name" value="TRANSLATION INITIATION FACTOR EIF-2B SUBUNIT GAMMA"/>
    <property type="match status" value="1"/>
</dbReference>